<comment type="caution">
    <text evidence="2">The sequence shown here is derived from an EMBL/GenBank/DDBJ whole genome shotgun (WGS) entry which is preliminary data.</text>
</comment>
<dbReference type="PANTHER" id="PTHR12250">
    <property type="entry name" value="PHOSPHATIDYLINOSITOL GLYCAN, CLASS N"/>
    <property type="match status" value="1"/>
</dbReference>
<dbReference type="GO" id="GO:0005789">
    <property type="term" value="C:endoplasmic reticulum membrane"/>
    <property type="evidence" value="ECO:0007669"/>
    <property type="project" value="UniProtKB-SubCell"/>
</dbReference>
<comment type="function">
    <text evidence="1">Ethanolamine phosphate transferase involved in glycosylphosphatidylinositol-anchor biosynthesis. Transfers ethanolamine phosphate to the first alpha-1,4-linked mannose of the glycosylphosphatidylinositol precursor of GPI-anchor.</text>
</comment>
<comment type="subcellular location">
    <subcellularLocation>
        <location evidence="1">Endoplasmic reticulum membrane</location>
        <topology evidence="1">Multi-pass membrane protein</topology>
    </subcellularLocation>
</comment>
<dbReference type="AlphaFoldDB" id="A0A3S5C227"/>
<keyword evidence="1" id="KW-0808">Transferase</keyword>
<dbReference type="Proteomes" id="UP000784294">
    <property type="component" value="Unassembled WGS sequence"/>
</dbReference>
<evidence type="ECO:0000313" key="2">
    <source>
        <dbReference type="EMBL" id="VEL30297.1"/>
    </source>
</evidence>
<dbReference type="InterPro" id="IPR017850">
    <property type="entry name" value="Alkaline_phosphatase_core_sf"/>
</dbReference>
<dbReference type="GO" id="GO:0051377">
    <property type="term" value="F:mannose-ethanolamine phosphotransferase activity"/>
    <property type="evidence" value="ECO:0007669"/>
    <property type="project" value="UniProtKB-UniRule"/>
</dbReference>
<protein>
    <recommendedName>
        <fullName evidence="1">GPI ethanolamine phosphate transferase 1</fullName>
        <ecNumber evidence="1">2.-.-.-</ecNumber>
    </recommendedName>
</protein>
<reference evidence="2" key="1">
    <citation type="submission" date="2018-11" db="EMBL/GenBank/DDBJ databases">
        <authorList>
            <consortium name="Pathogen Informatics"/>
        </authorList>
    </citation>
    <scope>NUCLEOTIDE SEQUENCE</scope>
</reference>
<keyword evidence="1" id="KW-0256">Endoplasmic reticulum</keyword>
<gene>
    <name evidence="2" type="ORF">PXEA_LOCUS23737</name>
</gene>
<keyword evidence="1" id="KW-0337">GPI-anchor biosynthesis</keyword>
<comment type="pathway">
    <text evidence="1">Glycolipid biosynthesis; glycosylphosphatidylinositol-anchor biosynthesis.</text>
</comment>
<sequence length="104" mass="11249">MYHVRSHGDGSLHETLTLLLAWGAGIVKPSHSSDKPGKQIEKLPSLTGEFLRSTNTKDIDSKLDNFELPVHNYGVKRHIVQQADICPLIAGLLGAPIPANSVVS</sequence>
<dbReference type="InterPro" id="IPR007070">
    <property type="entry name" value="GPI_EtnP_transferase_1"/>
</dbReference>
<dbReference type="UniPathway" id="UPA00196"/>
<keyword evidence="3" id="KW-1185">Reference proteome</keyword>
<organism evidence="2 3">
    <name type="scientific">Protopolystoma xenopodis</name>
    <dbReference type="NCBI Taxonomy" id="117903"/>
    <lineage>
        <taxon>Eukaryota</taxon>
        <taxon>Metazoa</taxon>
        <taxon>Spiralia</taxon>
        <taxon>Lophotrochozoa</taxon>
        <taxon>Platyhelminthes</taxon>
        <taxon>Monogenea</taxon>
        <taxon>Polyopisthocotylea</taxon>
        <taxon>Polystomatidea</taxon>
        <taxon>Polystomatidae</taxon>
        <taxon>Protopolystoma</taxon>
    </lineage>
</organism>
<name>A0A3S5C227_9PLAT</name>
<dbReference type="Gene3D" id="3.40.720.10">
    <property type="entry name" value="Alkaline Phosphatase, subunit A"/>
    <property type="match status" value="1"/>
</dbReference>
<dbReference type="EC" id="2.-.-.-" evidence="1"/>
<accession>A0A3S5C227</accession>
<dbReference type="GO" id="GO:0006506">
    <property type="term" value="P:GPI anchor biosynthetic process"/>
    <property type="evidence" value="ECO:0007669"/>
    <property type="project" value="UniProtKB-UniPathway"/>
</dbReference>
<dbReference type="EMBL" id="CAAALY010111086">
    <property type="protein sequence ID" value="VEL30297.1"/>
    <property type="molecule type" value="Genomic_DNA"/>
</dbReference>
<evidence type="ECO:0000313" key="3">
    <source>
        <dbReference type="Proteomes" id="UP000784294"/>
    </source>
</evidence>
<dbReference type="PANTHER" id="PTHR12250:SF0">
    <property type="entry name" value="GPI ETHANOLAMINE PHOSPHATE TRANSFERASE 1"/>
    <property type="match status" value="1"/>
</dbReference>
<proteinExistence type="inferred from homology"/>
<evidence type="ECO:0000256" key="1">
    <source>
        <dbReference type="RuleBase" id="RU367138"/>
    </source>
</evidence>
<comment type="similarity">
    <text evidence="1">Belongs to the PIGG/PIGN/PIGO family. PIGN subfamily.</text>
</comment>
<dbReference type="OrthoDB" id="2748310at2759"/>